<evidence type="ECO:0000313" key="1">
    <source>
        <dbReference type="EMBL" id="KMW66483.1"/>
    </source>
</evidence>
<gene>
    <name evidence="1" type="ORF">BDDG_11562</name>
</gene>
<dbReference type="AlphaFoldDB" id="A0A0J9EJC4"/>
<accession>A0A0J9EJC4</accession>
<dbReference type="Proteomes" id="UP000007802">
    <property type="component" value="Unassembled WGS sequence"/>
</dbReference>
<dbReference type="EMBL" id="GG749407">
    <property type="protein sequence ID" value="KMW66483.1"/>
    <property type="molecule type" value="Genomic_DNA"/>
</dbReference>
<reference evidence="1" key="1">
    <citation type="submission" date="2010-03" db="EMBL/GenBank/DDBJ databases">
        <title>Annotation of Blastomyces dermatitidis strain ATCC 18188.</title>
        <authorList>
            <consortium name="The Broad Institute Genome Sequencing Platform"/>
            <consortium name="Broad Institute Genome Sequencing Center for Infectious Disease."/>
            <person name="Cuomo C."/>
            <person name="Klein B."/>
            <person name="Sullivan T."/>
            <person name="Heitman J."/>
            <person name="Young S."/>
            <person name="Zeng Q."/>
            <person name="Gargeya S."/>
            <person name="Alvarado L."/>
            <person name="Berlin A.M."/>
            <person name="Chapman S.B."/>
            <person name="Chen Z."/>
            <person name="Freedman E."/>
            <person name="Gellesch M."/>
            <person name="Goldberg J."/>
            <person name="Griggs A."/>
            <person name="Gujja S."/>
            <person name="Heilman E."/>
            <person name="Heiman D."/>
            <person name="Howarth C."/>
            <person name="Mehta T."/>
            <person name="Neiman D."/>
            <person name="Pearson M."/>
            <person name="Roberts A."/>
            <person name="Saif S."/>
            <person name="Shea T."/>
            <person name="Shenoy N."/>
            <person name="Sisk P."/>
            <person name="Stolte C."/>
            <person name="Sykes S."/>
            <person name="White J."/>
            <person name="Yandava C."/>
            <person name="Haas B."/>
            <person name="Nusbaum C."/>
            <person name="Birren B."/>
        </authorList>
    </citation>
    <scope>NUCLEOTIDE SEQUENCE</scope>
    <source>
        <strain evidence="1">ATCC 18188</strain>
    </source>
</reference>
<proteinExistence type="predicted"/>
<organism evidence="1">
    <name type="scientific">Ajellomyces dermatitidis (strain ATCC 18188 / CBS 674.68)</name>
    <name type="common">Blastomyces dermatitidis</name>
    <dbReference type="NCBI Taxonomy" id="653446"/>
    <lineage>
        <taxon>Eukaryota</taxon>
        <taxon>Fungi</taxon>
        <taxon>Dikarya</taxon>
        <taxon>Ascomycota</taxon>
        <taxon>Pezizomycotina</taxon>
        <taxon>Eurotiomycetes</taxon>
        <taxon>Eurotiomycetidae</taxon>
        <taxon>Onygenales</taxon>
        <taxon>Ajellomycetaceae</taxon>
        <taxon>Blastomyces</taxon>
    </lineage>
</organism>
<sequence length="77" mass="8562">MPTTTRIDVARSRAFLTFPARSDRRRDFSASSSLENLSREFNVISSHKLPPDGIHIQTFLIMAGQDGRGTIASVRAE</sequence>
<protein>
    <submittedName>
        <fullName evidence="1">Uncharacterized protein</fullName>
    </submittedName>
</protein>
<name>A0A0J9EJC4_AJEDA</name>